<name>A0ABN2YTI7_9ACTN</name>
<keyword evidence="2" id="KW-1185">Reference proteome</keyword>
<gene>
    <name evidence="1" type="ORF">GCM10009843_35970</name>
</gene>
<dbReference type="RefSeq" id="WP_344305204.1">
    <property type="nucleotide sequence ID" value="NZ_BAAAQQ010000013.1"/>
</dbReference>
<organism evidence="1 2">
    <name type="scientific">Nocardioides bigeumensis</name>
    <dbReference type="NCBI Taxonomy" id="433657"/>
    <lineage>
        <taxon>Bacteria</taxon>
        <taxon>Bacillati</taxon>
        <taxon>Actinomycetota</taxon>
        <taxon>Actinomycetes</taxon>
        <taxon>Propionibacteriales</taxon>
        <taxon>Nocardioidaceae</taxon>
        <taxon>Nocardioides</taxon>
    </lineage>
</organism>
<sequence length="203" mass="22022">MSDPTHHPEPAHPIPVQWPRITLAWLDGLVGGRAELLALRDEDPPPMFQALADEAEGLAFDALADEVDRAAELLQDAEVADALDRAMATFWFLRPAGLRVSGGDRSRDLAGGLVWVVGKANGVFDARRRQTDLQRALGLRRPLRGPGAGVARVVGRARPVVAPRPAGAPDLMGFGRSSLLTPTTRRVVIAWRDRALEALEVPW</sequence>
<proteinExistence type="predicted"/>
<accession>A0ABN2YTI7</accession>
<protein>
    <submittedName>
        <fullName evidence="1">Uncharacterized protein</fullName>
    </submittedName>
</protein>
<dbReference type="Proteomes" id="UP001500575">
    <property type="component" value="Unassembled WGS sequence"/>
</dbReference>
<dbReference type="EMBL" id="BAAAQQ010000013">
    <property type="protein sequence ID" value="GAA2131938.1"/>
    <property type="molecule type" value="Genomic_DNA"/>
</dbReference>
<comment type="caution">
    <text evidence="1">The sequence shown here is derived from an EMBL/GenBank/DDBJ whole genome shotgun (WGS) entry which is preliminary data.</text>
</comment>
<evidence type="ECO:0000313" key="2">
    <source>
        <dbReference type="Proteomes" id="UP001500575"/>
    </source>
</evidence>
<evidence type="ECO:0000313" key="1">
    <source>
        <dbReference type="EMBL" id="GAA2131938.1"/>
    </source>
</evidence>
<reference evidence="1 2" key="1">
    <citation type="journal article" date="2019" name="Int. J. Syst. Evol. Microbiol.">
        <title>The Global Catalogue of Microorganisms (GCM) 10K type strain sequencing project: providing services to taxonomists for standard genome sequencing and annotation.</title>
        <authorList>
            <consortium name="The Broad Institute Genomics Platform"/>
            <consortium name="The Broad Institute Genome Sequencing Center for Infectious Disease"/>
            <person name="Wu L."/>
            <person name="Ma J."/>
        </authorList>
    </citation>
    <scope>NUCLEOTIDE SEQUENCE [LARGE SCALE GENOMIC DNA]</scope>
    <source>
        <strain evidence="1 2">JCM 16021</strain>
    </source>
</reference>